<accession>A0A0A9D4Q4</accession>
<reference evidence="1" key="2">
    <citation type="journal article" date="2015" name="Data Brief">
        <title>Shoot transcriptome of the giant reed, Arundo donax.</title>
        <authorList>
            <person name="Barrero R.A."/>
            <person name="Guerrero F.D."/>
            <person name="Moolhuijzen P."/>
            <person name="Goolsby J.A."/>
            <person name="Tidwell J."/>
            <person name="Bellgard S.E."/>
            <person name="Bellgard M.I."/>
        </authorList>
    </citation>
    <scope>NUCLEOTIDE SEQUENCE</scope>
    <source>
        <tissue evidence="1">Shoot tissue taken approximately 20 cm above the soil surface</tissue>
    </source>
</reference>
<name>A0A0A9D4Q4_ARUDO</name>
<proteinExistence type="predicted"/>
<dbReference type="AlphaFoldDB" id="A0A0A9D4Q4"/>
<sequence length="47" mass="5573">MGSRIMKFGQNGDAIKLHLEGKRRQPSNRKKAINRLLHHQLRKMFKC</sequence>
<organism evidence="1">
    <name type="scientific">Arundo donax</name>
    <name type="common">Giant reed</name>
    <name type="synonym">Donax arundinaceus</name>
    <dbReference type="NCBI Taxonomy" id="35708"/>
    <lineage>
        <taxon>Eukaryota</taxon>
        <taxon>Viridiplantae</taxon>
        <taxon>Streptophyta</taxon>
        <taxon>Embryophyta</taxon>
        <taxon>Tracheophyta</taxon>
        <taxon>Spermatophyta</taxon>
        <taxon>Magnoliopsida</taxon>
        <taxon>Liliopsida</taxon>
        <taxon>Poales</taxon>
        <taxon>Poaceae</taxon>
        <taxon>PACMAD clade</taxon>
        <taxon>Arundinoideae</taxon>
        <taxon>Arundineae</taxon>
        <taxon>Arundo</taxon>
    </lineage>
</organism>
<evidence type="ECO:0000313" key="1">
    <source>
        <dbReference type="EMBL" id="JAD81658.1"/>
    </source>
</evidence>
<reference evidence="1" key="1">
    <citation type="submission" date="2014-09" db="EMBL/GenBank/DDBJ databases">
        <authorList>
            <person name="Magalhaes I.L.F."/>
            <person name="Oliveira U."/>
            <person name="Santos F.R."/>
            <person name="Vidigal T.H.D.A."/>
            <person name="Brescovit A.D."/>
            <person name="Santos A.J."/>
        </authorList>
    </citation>
    <scope>NUCLEOTIDE SEQUENCE</scope>
    <source>
        <tissue evidence="1">Shoot tissue taken approximately 20 cm above the soil surface</tissue>
    </source>
</reference>
<dbReference type="EMBL" id="GBRH01216237">
    <property type="protein sequence ID" value="JAD81658.1"/>
    <property type="molecule type" value="Transcribed_RNA"/>
</dbReference>
<protein>
    <submittedName>
        <fullName evidence="1">Uncharacterized protein</fullName>
    </submittedName>
</protein>